<comment type="subcellular location">
    <subcellularLocation>
        <location evidence="1">Nucleus</location>
    </subcellularLocation>
</comment>
<evidence type="ECO:0000256" key="4">
    <source>
        <dbReference type="ARBA" id="ARBA00023163"/>
    </source>
</evidence>
<dbReference type="Proteomes" id="UP001293593">
    <property type="component" value="Unassembled WGS sequence"/>
</dbReference>
<accession>A0AAE1ITE3</accession>
<protein>
    <recommendedName>
        <fullName evidence="6">NAC domain-containing protein</fullName>
    </recommendedName>
</protein>
<dbReference type="EMBL" id="JAWXYG010000013">
    <property type="protein sequence ID" value="KAK4256366.1"/>
    <property type="molecule type" value="Genomic_DNA"/>
</dbReference>
<keyword evidence="3" id="KW-0238">DNA-binding</keyword>
<keyword evidence="2" id="KW-0805">Transcription regulation</keyword>
<reference evidence="7" key="1">
    <citation type="submission" date="2023-10" db="EMBL/GenBank/DDBJ databases">
        <title>Chromosome-level genome of the transformable northern wattle, Acacia crassicarpa.</title>
        <authorList>
            <person name="Massaro I."/>
            <person name="Sinha N.R."/>
            <person name="Poethig S."/>
            <person name="Leichty A.R."/>
        </authorList>
    </citation>
    <scope>NUCLEOTIDE SEQUENCE</scope>
    <source>
        <strain evidence="7">Acra3RX</strain>
        <tissue evidence="7">Leaf</tissue>
    </source>
</reference>
<dbReference type="GO" id="GO:0005634">
    <property type="term" value="C:nucleus"/>
    <property type="evidence" value="ECO:0007669"/>
    <property type="project" value="UniProtKB-SubCell"/>
</dbReference>
<evidence type="ECO:0000256" key="5">
    <source>
        <dbReference type="ARBA" id="ARBA00023242"/>
    </source>
</evidence>
<dbReference type="Pfam" id="PF02365">
    <property type="entry name" value="NAM"/>
    <property type="match status" value="1"/>
</dbReference>
<organism evidence="7 8">
    <name type="scientific">Acacia crassicarpa</name>
    <name type="common">northern wattle</name>
    <dbReference type="NCBI Taxonomy" id="499986"/>
    <lineage>
        <taxon>Eukaryota</taxon>
        <taxon>Viridiplantae</taxon>
        <taxon>Streptophyta</taxon>
        <taxon>Embryophyta</taxon>
        <taxon>Tracheophyta</taxon>
        <taxon>Spermatophyta</taxon>
        <taxon>Magnoliopsida</taxon>
        <taxon>eudicotyledons</taxon>
        <taxon>Gunneridae</taxon>
        <taxon>Pentapetalae</taxon>
        <taxon>rosids</taxon>
        <taxon>fabids</taxon>
        <taxon>Fabales</taxon>
        <taxon>Fabaceae</taxon>
        <taxon>Caesalpinioideae</taxon>
        <taxon>mimosoid clade</taxon>
        <taxon>Acacieae</taxon>
        <taxon>Acacia</taxon>
    </lineage>
</organism>
<name>A0AAE1ITE3_9FABA</name>
<dbReference type="AlphaFoldDB" id="A0AAE1ITE3"/>
<evidence type="ECO:0000256" key="1">
    <source>
        <dbReference type="ARBA" id="ARBA00004123"/>
    </source>
</evidence>
<keyword evidence="4" id="KW-0804">Transcription</keyword>
<sequence>MVCPTTRQRSVPEDYRFCPTEQKLVGHYLRHKLMDPDDSICKTIPEIDVWEREPWEIPKLAAVAFPEMEEDDRECYFFRKCGYGARFNRKTRAGSWKVTGEDKVIKARDTENVIGKMKILVYHATCAPGRTIQRNCADEGLAERVLRGGTGPDWKWVIHEYHYVADDVKIPPGNGTYVVCKLIKKEADFSVLSKKHYLSNKDTIDSLIEHYLKKKG</sequence>
<evidence type="ECO:0000259" key="6">
    <source>
        <dbReference type="PROSITE" id="PS51005"/>
    </source>
</evidence>
<dbReference type="GO" id="GO:0006355">
    <property type="term" value="P:regulation of DNA-templated transcription"/>
    <property type="evidence" value="ECO:0007669"/>
    <property type="project" value="InterPro"/>
</dbReference>
<dbReference type="Gene3D" id="2.170.150.80">
    <property type="entry name" value="NAC domain"/>
    <property type="match status" value="1"/>
</dbReference>
<dbReference type="InterPro" id="IPR036093">
    <property type="entry name" value="NAC_dom_sf"/>
</dbReference>
<dbReference type="PROSITE" id="PS51005">
    <property type="entry name" value="NAC"/>
    <property type="match status" value="1"/>
</dbReference>
<gene>
    <name evidence="7" type="ORF">QN277_009242</name>
</gene>
<dbReference type="SUPFAM" id="SSF101941">
    <property type="entry name" value="NAC domain"/>
    <property type="match status" value="1"/>
</dbReference>
<keyword evidence="8" id="KW-1185">Reference proteome</keyword>
<comment type="caution">
    <text evidence="7">The sequence shown here is derived from an EMBL/GenBank/DDBJ whole genome shotgun (WGS) entry which is preliminary data.</text>
</comment>
<evidence type="ECO:0000313" key="8">
    <source>
        <dbReference type="Proteomes" id="UP001293593"/>
    </source>
</evidence>
<dbReference type="PANTHER" id="PTHR31989">
    <property type="entry name" value="NAC DOMAIN-CONTAINING PROTEIN 82-RELATED"/>
    <property type="match status" value="1"/>
</dbReference>
<proteinExistence type="predicted"/>
<evidence type="ECO:0000256" key="2">
    <source>
        <dbReference type="ARBA" id="ARBA00023015"/>
    </source>
</evidence>
<evidence type="ECO:0000256" key="3">
    <source>
        <dbReference type="ARBA" id="ARBA00023125"/>
    </source>
</evidence>
<dbReference type="GO" id="GO:0003677">
    <property type="term" value="F:DNA binding"/>
    <property type="evidence" value="ECO:0007669"/>
    <property type="project" value="UniProtKB-KW"/>
</dbReference>
<dbReference type="InterPro" id="IPR003441">
    <property type="entry name" value="NAC-dom"/>
</dbReference>
<feature type="domain" description="NAC" evidence="6">
    <location>
        <begin position="11"/>
        <end position="185"/>
    </location>
</feature>
<keyword evidence="5" id="KW-0539">Nucleus</keyword>
<evidence type="ECO:0000313" key="7">
    <source>
        <dbReference type="EMBL" id="KAK4256366.1"/>
    </source>
</evidence>